<accession>A0ABP9H5Q4</accession>
<sequence length="427" mass="49501">MSELSSETKWSSLEKIGFRFISIYFLLIVLFQNNGAFPFWYKIFKIPQGWLNKLIPWMGANVYGVPYEISIKLTGSGDTTFDYLVILTAFLVAIITAILWSILDRKRNNYIKLYYWLTLAVRYYVGLMLISYGLVKVIQLQFSYPGPYRLISSYGESSPMGLAWTFLGFSKGYNLFMGIAELLAGLLLFRRTMTFGALVTLMTAMNIMAVNYFYDIPVKILSTHLVVMTLFLLSRDIKRLTIFFFKGVSTKLEVIKRPEFKKGINIAMNVFKGLLIGYVFIYGFINAIEAEKQYGSKAPKPDLYGVYEVTNFVINGDTITNYKNEKLWKSIAIQREGSMQIRKFDNSKEYFGIEKDSLVADKFKVTSWSDDSKSYDFNYKKVDSTGLDFDFIFERDTIYGASKRLDKKDFLLTKRGFHWISEYPYNR</sequence>
<feature type="transmembrane region" description="Helical" evidence="1">
    <location>
        <begin position="220"/>
        <end position="237"/>
    </location>
</feature>
<gene>
    <name evidence="2" type="ORF">GCM10023315_07740</name>
</gene>
<keyword evidence="1" id="KW-0472">Membrane</keyword>
<protein>
    <recommendedName>
        <fullName evidence="4">DoxX family protein</fullName>
    </recommendedName>
</protein>
<feature type="transmembrane region" description="Helical" evidence="1">
    <location>
        <begin position="21"/>
        <end position="41"/>
    </location>
</feature>
<proteinExistence type="predicted"/>
<feature type="transmembrane region" description="Helical" evidence="1">
    <location>
        <begin position="266"/>
        <end position="285"/>
    </location>
</feature>
<evidence type="ECO:0000256" key="1">
    <source>
        <dbReference type="SAM" id="Phobius"/>
    </source>
</evidence>
<keyword evidence="3" id="KW-1185">Reference proteome</keyword>
<comment type="caution">
    <text evidence="2">The sequence shown here is derived from an EMBL/GenBank/DDBJ whole genome shotgun (WGS) entry which is preliminary data.</text>
</comment>
<name>A0ABP9H5Q4_9FLAO</name>
<feature type="transmembrane region" description="Helical" evidence="1">
    <location>
        <begin position="162"/>
        <end position="188"/>
    </location>
</feature>
<dbReference type="EMBL" id="BAABJK010000004">
    <property type="protein sequence ID" value="GAA4962087.1"/>
    <property type="molecule type" value="Genomic_DNA"/>
</dbReference>
<feature type="transmembrane region" description="Helical" evidence="1">
    <location>
        <begin position="83"/>
        <end position="103"/>
    </location>
</feature>
<evidence type="ECO:0008006" key="4">
    <source>
        <dbReference type="Google" id="ProtNLM"/>
    </source>
</evidence>
<dbReference type="RefSeq" id="WP_345164729.1">
    <property type="nucleotide sequence ID" value="NZ_BAABJK010000004.1"/>
</dbReference>
<feature type="transmembrane region" description="Helical" evidence="1">
    <location>
        <begin position="123"/>
        <end position="142"/>
    </location>
</feature>
<organism evidence="2 3">
    <name type="scientific">Algibacter aquimarinus</name>
    <dbReference type="NCBI Taxonomy" id="1136748"/>
    <lineage>
        <taxon>Bacteria</taxon>
        <taxon>Pseudomonadati</taxon>
        <taxon>Bacteroidota</taxon>
        <taxon>Flavobacteriia</taxon>
        <taxon>Flavobacteriales</taxon>
        <taxon>Flavobacteriaceae</taxon>
        <taxon>Algibacter</taxon>
    </lineage>
</organism>
<evidence type="ECO:0000313" key="2">
    <source>
        <dbReference type="EMBL" id="GAA4962087.1"/>
    </source>
</evidence>
<keyword evidence="1" id="KW-0812">Transmembrane</keyword>
<keyword evidence="1" id="KW-1133">Transmembrane helix</keyword>
<evidence type="ECO:0000313" key="3">
    <source>
        <dbReference type="Proteomes" id="UP001501692"/>
    </source>
</evidence>
<dbReference type="Proteomes" id="UP001501692">
    <property type="component" value="Unassembled WGS sequence"/>
</dbReference>
<reference evidence="3" key="1">
    <citation type="journal article" date="2019" name="Int. J. Syst. Evol. Microbiol.">
        <title>The Global Catalogue of Microorganisms (GCM) 10K type strain sequencing project: providing services to taxonomists for standard genome sequencing and annotation.</title>
        <authorList>
            <consortium name="The Broad Institute Genomics Platform"/>
            <consortium name="The Broad Institute Genome Sequencing Center for Infectious Disease"/>
            <person name="Wu L."/>
            <person name="Ma J."/>
        </authorList>
    </citation>
    <scope>NUCLEOTIDE SEQUENCE [LARGE SCALE GENOMIC DNA]</scope>
    <source>
        <strain evidence="3">JCM 18287</strain>
    </source>
</reference>